<sequence>MSPKESVGSNDMVHNYYLEEAKKKVQIQKEHALNSKPSVQKTARLPNTANGTKPKPRNSYKQTKNWPPSMSSHVSNRTVNIAKPPRNSKPFLNSKNLACPTCKKCIYTGNHDACIFQYLSEERKAMLRKLSDRSSHDKDSDESGVTYTDISSPFKELLDIGSPSADDHEYLMLPEMLEDPYVEVALQAPTLPDYVPGLEHADDEIVAEDQPYAEDA</sequence>
<feature type="compositionally biased region" description="Polar residues" evidence="1">
    <location>
        <begin position="35"/>
        <end position="51"/>
    </location>
</feature>
<comment type="caution">
    <text evidence="2">The sequence shown here is derived from an EMBL/GenBank/DDBJ whole genome shotgun (WGS) entry which is preliminary data.</text>
</comment>
<accession>A0A6L2P5P9</accession>
<dbReference type="EMBL" id="BKCJ010010930">
    <property type="protein sequence ID" value="GEU93788.1"/>
    <property type="molecule type" value="Genomic_DNA"/>
</dbReference>
<protein>
    <submittedName>
        <fullName evidence="2">Uncharacterized protein</fullName>
    </submittedName>
</protein>
<name>A0A6L2P5P9_TANCI</name>
<evidence type="ECO:0000256" key="1">
    <source>
        <dbReference type="SAM" id="MobiDB-lite"/>
    </source>
</evidence>
<feature type="compositionally biased region" description="Polar residues" evidence="1">
    <location>
        <begin position="59"/>
        <end position="76"/>
    </location>
</feature>
<proteinExistence type="predicted"/>
<gene>
    <name evidence="2" type="ORF">Tci_065766</name>
</gene>
<feature type="region of interest" description="Disordered" evidence="1">
    <location>
        <begin position="193"/>
        <end position="216"/>
    </location>
</feature>
<feature type="region of interest" description="Disordered" evidence="1">
    <location>
        <begin position="28"/>
        <end position="76"/>
    </location>
</feature>
<feature type="compositionally biased region" description="Basic and acidic residues" evidence="1">
    <location>
        <begin position="129"/>
        <end position="141"/>
    </location>
</feature>
<evidence type="ECO:0000313" key="2">
    <source>
        <dbReference type="EMBL" id="GEU93788.1"/>
    </source>
</evidence>
<feature type="compositionally biased region" description="Acidic residues" evidence="1">
    <location>
        <begin position="201"/>
        <end position="216"/>
    </location>
</feature>
<feature type="region of interest" description="Disordered" evidence="1">
    <location>
        <begin position="129"/>
        <end position="148"/>
    </location>
</feature>
<dbReference type="AlphaFoldDB" id="A0A6L2P5P9"/>
<reference evidence="2" key="1">
    <citation type="journal article" date="2019" name="Sci. Rep.">
        <title>Draft genome of Tanacetum cinerariifolium, the natural source of mosquito coil.</title>
        <authorList>
            <person name="Yamashiro T."/>
            <person name="Shiraishi A."/>
            <person name="Satake H."/>
            <person name="Nakayama K."/>
        </authorList>
    </citation>
    <scope>NUCLEOTIDE SEQUENCE</scope>
</reference>
<organism evidence="2">
    <name type="scientific">Tanacetum cinerariifolium</name>
    <name type="common">Dalmatian daisy</name>
    <name type="synonym">Chrysanthemum cinerariifolium</name>
    <dbReference type="NCBI Taxonomy" id="118510"/>
    <lineage>
        <taxon>Eukaryota</taxon>
        <taxon>Viridiplantae</taxon>
        <taxon>Streptophyta</taxon>
        <taxon>Embryophyta</taxon>
        <taxon>Tracheophyta</taxon>
        <taxon>Spermatophyta</taxon>
        <taxon>Magnoliopsida</taxon>
        <taxon>eudicotyledons</taxon>
        <taxon>Gunneridae</taxon>
        <taxon>Pentapetalae</taxon>
        <taxon>asterids</taxon>
        <taxon>campanulids</taxon>
        <taxon>Asterales</taxon>
        <taxon>Asteraceae</taxon>
        <taxon>Asteroideae</taxon>
        <taxon>Anthemideae</taxon>
        <taxon>Anthemidinae</taxon>
        <taxon>Tanacetum</taxon>
    </lineage>
</organism>
<feature type="non-terminal residue" evidence="2">
    <location>
        <position position="216"/>
    </location>
</feature>